<keyword evidence="3 6" id="KW-0378">Hydrolase</keyword>
<comment type="caution">
    <text evidence="8">The sequence shown here is derived from an EMBL/GenBank/DDBJ whole genome shotgun (WGS) entry which is preliminary data.</text>
</comment>
<evidence type="ECO:0000256" key="3">
    <source>
        <dbReference type="ARBA" id="ARBA00022801"/>
    </source>
</evidence>
<evidence type="ECO:0000313" key="9">
    <source>
        <dbReference type="Proteomes" id="UP001501600"/>
    </source>
</evidence>
<dbReference type="NCBIfam" id="NF008113">
    <property type="entry name" value="PRK10860.1"/>
    <property type="match status" value="1"/>
</dbReference>
<comment type="cofactor">
    <cofactor evidence="6">
        <name>Zn(2+)</name>
        <dbReference type="ChEBI" id="CHEBI:29105"/>
    </cofactor>
    <text evidence="6">Binds 1 zinc ion per subunit.</text>
</comment>
<organism evidence="8 9">
    <name type="scientific">Ferrimonas gelatinilytica</name>
    <dbReference type="NCBI Taxonomy" id="1255257"/>
    <lineage>
        <taxon>Bacteria</taxon>
        <taxon>Pseudomonadati</taxon>
        <taxon>Pseudomonadota</taxon>
        <taxon>Gammaproteobacteria</taxon>
        <taxon>Alteromonadales</taxon>
        <taxon>Ferrimonadaceae</taxon>
        <taxon>Ferrimonas</taxon>
    </lineage>
</organism>
<feature type="binding site" evidence="6">
    <location>
        <position position="42"/>
    </location>
    <ligand>
        <name>Zn(2+)</name>
        <dbReference type="ChEBI" id="CHEBI:29105"/>
        <note>catalytic</note>
    </ligand>
</feature>
<dbReference type="InterPro" id="IPR016193">
    <property type="entry name" value="Cytidine_deaminase-like"/>
</dbReference>
<dbReference type="InterPro" id="IPR028883">
    <property type="entry name" value="tRNA_aden_deaminase"/>
</dbReference>
<evidence type="ECO:0000256" key="4">
    <source>
        <dbReference type="ARBA" id="ARBA00022833"/>
    </source>
</evidence>
<dbReference type="Proteomes" id="UP001501600">
    <property type="component" value="Unassembled WGS sequence"/>
</dbReference>
<evidence type="ECO:0000256" key="5">
    <source>
        <dbReference type="ARBA" id="ARBA00048045"/>
    </source>
</evidence>
<protein>
    <recommendedName>
        <fullName evidence="6">tRNA-specific adenosine deaminase</fullName>
        <ecNumber evidence="6">3.5.4.33</ecNumber>
    </recommendedName>
</protein>
<keyword evidence="2 6" id="KW-0479">Metal-binding</keyword>
<feature type="binding site" evidence="6">
    <location>
        <position position="72"/>
    </location>
    <ligand>
        <name>Zn(2+)</name>
        <dbReference type="ChEBI" id="CHEBI:29105"/>
        <note>catalytic</note>
    </ligand>
</feature>
<keyword evidence="9" id="KW-1185">Reference proteome</keyword>
<dbReference type="HAMAP" id="MF_00972">
    <property type="entry name" value="tRNA_aden_deaminase"/>
    <property type="match status" value="1"/>
</dbReference>
<feature type="binding site" evidence="6">
    <location>
        <position position="75"/>
    </location>
    <ligand>
        <name>Zn(2+)</name>
        <dbReference type="ChEBI" id="CHEBI:29105"/>
        <note>catalytic</note>
    </ligand>
</feature>
<evidence type="ECO:0000256" key="1">
    <source>
        <dbReference type="ARBA" id="ARBA00022694"/>
    </source>
</evidence>
<dbReference type="Pfam" id="PF00383">
    <property type="entry name" value="dCMP_cyt_deam_1"/>
    <property type="match status" value="1"/>
</dbReference>
<comment type="similarity">
    <text evidence="6">Belongs to the cytidine and deoxycytidylate deaminase family.</text>
</comment>
<dbReference type="PANTHER" id="PTHR11079:SF202">
    <property type="entry name" value="TRNA-SPECIFIC ADENOSINE DEAMINASE"/>
    <property type="match status" value="1"/>
</dbReference>
<dbReference type="PANTHER" id="PTHR11079">
    <property type="entry name" value="CYTOSINE DEAMINASE FAMILY MEMBER"/>
    <property type="match status" value="1"/>
</dbReference>
<accession>A0ABP9SHC5</accession>
<dbReference type="EMBL" id="BAABLF010000030">
    <property type="protein sequence ID" value="GAA5194807.1"/>
    <property type="molecule type" value="Genomic_DNA"/>
</dbReference>
<dbReference type="InterPro" id="IPR002125">
    <property type="entry name" value="CMP_dCMP_dom"/>
</dbReference>
<reference evidence="9" key="1">
    <citation type="journal article" date="2019" name="Int. J. Syst. Evol. Microbiol.">
        <title>The Global Catalogue of Microorganisms (GCM) 10K type strain sequencing project: providing services to taxonomists for standard genome sequencing and annotation.</title>
        <authorList>
            <consortium name="The Broad Institute Genomics Platform"/>
            <consortium name="The Broad Institute Genome Sequencing Center for Infectious Disease"/>
            <person name="Wu L."/>
            <person name="Ma J."/>
        </authorList>
    </citation>
    <scope>NUCLEOTIDE SEQUENCE [LARGE SCALE GENOMIC DNA]</scope>
    <source>
        <strain evidence="9">JCM 18720</strain>
    </source>
</reference>
<comment type="function">
    <text evidence="6">Catalyzes the deamination of adenosine to inosine at the wobble position 34 of tRNA(Arg2).</text>
</comment>
<dbReference type="CDD" id="cd01285">
    <property type="entry name" value="nucleoside_deaminase"/>
    <property type="match status" value="1"/>
</dbReference>
<evidence type="ECO:0000259" key="7">
    <source>
        <dbReference type="PROSITE" id="PS51747"/>
    </source>
</evidence>
<dbReference type="PROSITE" id="PS51747">
    <property type="entry name" value="CYT_DCMP_DEAMINASES_2"/>
    <property type="match status" value="1"/>
</dbReference>
<gene>
    <name evidence="6 8" type="primary">tadA</name>
    <name evidence="8" type="ORF">GCM10025772_28620</name>
</gene>
<feature type="active site" description="Proton donor" evidence="6">
    <location>
        <position position="44"/>
    </location>
</feature>
<proteinExistence type="inferred from homology"/>
<dbReference type="SUPFAM" id="SSF53927">
    <property type="entry name" value="Cytidine deaminase-like"/>
    <property type="match status" value="1"/>
</dbReference>
<evidence type="ECO:0000313" key="8">
    <source>
        <dbReference type="EMBL" id="GAA5194807.1"/>
    </source>
</evidence>
<evidence type="ECO:0000256" key="2">
    <source>
        <dbReference type="ARBA" id="ARBA00022723"/>
    </source>
</evidence>
<dbReference type="EC" id="3.5.4.33" evidence="6"/>
<evidence type="ECO:0000256" key="6">
    <source>
        <dbReference type="HAMAP-Rule" id="MF_00972"/>
    </source>
</evidence>
<dbReference type="Gene3D" id="3.40.140.10">
    <property type="entry name" value="Cytidine Deaminase, domain 2"/>
    <property type="match status" value="1"/>
</dbReference>
<keyword evidence="1 6" id="KW-0819">tRNA processing</keyword>
<comment type="catalytic activity">
    <reaction evidence="5 6">
        <text>adenosine(34) in tRNA + H2O + H(+) = inosine(34) in tRNA + NH4(+)</text>
        <dbReference type="Rhea" id="RHEA:43168"/>
        <dbReference type="Rhea" id="RHEA-COMP:10373"/>
        <dbReference type="Rhea" id="RHEA-COMP:10374"/>
        <dbReference type="ChEBI" id="CHEBI:15377"/>
        <dbReference type="ChEBI" id="CHEBI:15378"/>
        <dbReference type="ChEBI" id="CHEBI:28938"/>
        <dbReference type="ChEBI" id="CHEBI:74411"/>
        <dbReference type="ChEBI" id="CHEBI:82852"/>
        <dbReference type="EC" id="3.5.4.33"/>
    </reaction>
</comment>
<sequence>MSLAAKAEALGEVPVGAVLVRDGEVLAQGYNRSITDHDPSAHAEMLCLRQAGPKLGNYRMLDTTLYVTLEPCPMCAGALVHARVGRVVFGASDPKTGAAGSVMDLLDHPALNHWPEVVKGVLAEPCAEQLSAFFRRRRAEKKALKQAQRAASDDASSAK</sequence>
<comment type="subunit">
    <text evidence="6">Homodimer.</text>
</comment>
<name>A0ABP9SHC5_9GAMM</name>
<keyword evidence="4 6" id="KW-0862">Zinc</keyword>
<feature type="domain" description="CMP/dCMP-type deaminase" evidence="7">
    <location>
        <begin position="1"/>
        <end position="102"/>
    </location>
</feature>